<dbReference type="Proteomes" id="UP000179010">
    <property type="component" value="Unassembled WGS sequence"/>
</dbReference>
<sequence length="427" mass="46012">MLKQIVKIWLWWLAARVLRKYQPKIIAITGSTGKTSAKDATALVLTQNLTKRGIQVGSTPGNLNTEFGVAATIVDPTFAGTTVNDKTKLTIRDISRLTKAAIKKLVNRANYPKILVLELAADRPGDIAYFMRRLKPEIGVLTNIGDVHLEFFGSKSELADEKGKLIAGVNPNGLAILNRDDELTNLIAQKTTARKIFIGLHEGADAVAANIALSSSGLHFDVNYRSKTAQINMPVYGEQFVYSALVAVIIGDYLGVDLIDSAAALSQYSPAAGRFERVELKGLTLIDDTYNANPTSMVAALTSLGRLAGTRRKVAILGDMRELGTAHEKGHREVGTVAASVLDLLITVGDGGRLIGEAATAAGLSADRVIGIGELDEIFAHLRDNDVVLVKGSRAVHLDRIATLIKEKYTPAQPARENSEQRIDLNL</sequence>
<comment type="caution">
    <text evidence="6">The sequence shown here is derived from an EMBL/GenBank/DDBJ whole genome shotgun (WGS) entry which is preliminary data.</text>
</comment>
<dbReference type="Pfam" id="PF02875">
    <property type="entry name" value="Mur_ligase_C"/>
    <property type="match status" value="1"/>
</dbReference>
<gene>
    <name evidence="6" type="ORF">A2994_03765</name>
</gene>
<evidence type="ECO:0000256" key="3">
    <source>
        <dbReference type="ARBA" id="ARBA00022840"/>
    </source>
</evidence>
<reference evidence="6 7" key="1">
    <citation type="journal article" date="2016" name="Nat. Commun.">
        <title>Thousands of microbial genomes shed light on interconnected biogeochemical processes in an aquifer system.</title>
        <authorList>
            <person name="Anantharaman K."/>
            <person name="Brown C.T."/>
            <person name="Hug L.A."/>
            <person name="Sharon I."/>
            <person name="Castelle C.J."/>
            <person name="Probst A.J."/>
            <person name="Thomas B.C."/>
            <person name="Singh A."/>
            <person name="Wilkins M.J."/>
            <person name="Karaoz U."/>
            <person name="Brodie E.L."/>
            <person name="Williams K.H."/>
            <person name="Hubbard S.S."/>
            <person name="Banfield J.F."/>
        </authorList>
    </citation>
    <scope>NUCLEOTIDE SEQUENCE [LARGE SCALE GENOMIC DNA]</scope>
</reference>
<dbReference type="AlphaFoldDB" id="A0A1F4PMQ3"/>
<evidence type="ECO:0000256" key="1">
    <source>
        <dbReference type="ARBA" id="ARBA00022598"/>
    </source>
</evidence>
<dbReference type="EMBL" id="METE01000010">
    <property type="protein sequence ID" value="OGB85123.1"/>
    <property type="molecule type" value="Genomic_DNA"/>
</dbReference>
<dbReference type="PANTHER" id="PTHR43024">
    <property type="entry name" value="UDP-N-ACETYLMURAMOYL-TRIPEPTIDE--D-ALANYL-D-ALANINE LIGASE"/>
    <property type="match status" value="1"/>
</dbReference>
<evidence type="ECO:0000259" key="4">
    <source>
        <dbReference type="Pfam" id="PF02875"/>
    </source>
</evidence>
<keyword evidence="2" id="KW-0547">Nucleotide-binding</keyword>
<accession>A0A1F4PMQ3</accession>
<keyword evidence="1" id="KW-0436">Ligase</keyword>
<dbReference type="InterPro" id="IPR013221">
    <property type="entry name" value="Mur_ligase_cen"/>
</dbReference>
<evidence type="ECO:0008006" key="8">
    <source>
        <dbReference type="Google" id="ProtNLM"/>
    </source>
</evidence>
<evidence type="ECO:0000313" key="6">
    <source>
        <dbReference type="EMBL" id="OGB85123.1"/>
    </source>
</evidence>
<evidence type="ECO:0000256" key="2">
    <source>
        <dbReference type="ARBA" id="ARBA00022741"/>
    </source>
</evidence>
<dbReference type="Gene3D" id="3.90.190.20">
    <property type="entry name" value="Mur ligase, C-terminal domain"/>
    <property type="match status" value="1"/>
</dbReference>
<protein>
    <recommendedName>
        <fullName evidence="8">UDP-N-acetylmuramoyl-tripeptide--D-alanyl-D-alanine ligase</fullName>
    </recommendedName>
</protein>
<dbReference type="SUPFAM" id="SSF53244">
    <property type="entry name" value="MurD-like peptide ligases, peptide-binding domain"/>
    <property type="match status" value="1"/>
</dbReference>
<dbReference type="InterPro" id="IPR051046">
    <property type="entry name" value="MurCDEF_CellWall_CoF430Synth"/>
</dbReference>
<feature type="domain" description="Mur ligase central" evidence="5">
    <location>
        <begin position="28"/>
        <end position="250"/>
    </location>
</feature>
<dbReference type="InterPro" id="IPR036565">
    <property type="entry name" value="Mur-like_cat_sf"/>
</dbReference>
<dbReference type="GO" id="GO:0005524">
    <property type="term" value="F:ATP binding"/>
    <property type="evidence" value="ECO:0007669"/>
    <property type="project" value="UniProtKB-KW"/>
</dbReference>
<evidence type="ECO:0000313" key="7">
    <source>
        <dbReference type="Proteomes" id="UP000179010"/>
    </source>
</evidence>
<keyword evidence="3" id="KW-0067">ATP-binding</keyword>
<dbReference type="PANTHER" id="PTHR43024:SF1">
    <property type="entry name" value="UDP-N-ACETYLMURAMOYL-TRIPEPTIDE--D-ALANYL-D-ALANINE LIGASE"/>
    <property type="match status" value="1"/>
</dbReference>
<dbReference type="InterPro" id="IPR036615">
    <property type="entry name" value="Mur_ligase_C_dom_sf"/>
</dbReference>
<proteinExistence type="predicted"/>
<dbReference type="InterPro" id="IPR004101">
    <property type="entry name" value="Mur_ligase_C"/>
</dbReference>
<organism evidence="6 7">
    <name type="scientific">candidate division Kazan bacterium RIFCSPLOWO2_01_FULL_48_13</name>
    <dbReference type="NCBI Taxonomy" id="1798539"/>
    <lineage>
        <taxon>Bacteria</taxon>
        <taxon>Bacteria division Kazan-3B-28</taxon>
    </lineage>
</organism>
<dbReference type="GO" id="GO:0016881">
    <property type="term" value="F:acid-amino acid ligase activity"/>
    <property type="evidence" value="ECO:0007669"/>
    <property type="project" value="InterPro"/>
</dbReference>
<name>A0A1F4PMQ3_UNCK3</name>
<evidence type="ECO:0000259" key="5">
    <source>
        <dbReference type="Pfam" id="PF08245"/>
    </source>
</evidence>
<dbReference type="SUPFAM" id="SSF53623">
    <property type="entry name" value="MurD-like peptide ligases, catalytic domain"/>
    <property type="match status" value="1"/>
</dbReference>
<dbReference type="Gene3D" id="3.40.1190.10">
    <property type="entry name" value="Mur-like, catalytic domain"/>
    <property type="match status" value="1"/>
</dbReference>
<dbReference type="STRING" id="1798539.A2994_03765"/>
<feature type="domain" description="Mur ligase C-terminal" evidence="4">
    <location>
        <begin position="273"/>
        <end position="394"/>
    </location>
</feature>
<dbReference type="Pfam" id="PF08245">
    <property type="entry name" value="Mur_ligase_M"/>
    <property type="match status" value="1"/>
</dbReference>